<keyword evidence="5" id="KW-0472">Membrane</keyword>
<sequence>MKRRDSLLAGLGAPWLMGRAQAAAPGPERFQPSTLSRTQQQAELDWFAQAAQRFRGGRIRVLSEIIATHEYEARVLAPAFAQLTGIQVEHELRPEGDVVRRLREQMQGGSALYDAFVNDSDLIGTHWRYDATVVLSDWMRGEGREQTLPTLDLKDFIGLAFTTAPNGDLYQLPDQQFANLYWFRHDWFSRPDLQRRFQARYGYPLGVPLNWSAYEDIAEFFTDEVRELDGRRIYGHMDYGKRDPSLGWRFTDAWLSMAGQGSEGYPNGLPVDEWGIRMEGCRPVGASVVRGGGTNSPAAVYALDRYLHWMRRFAPPGALQMDFNQAGPVPGQGAIAQQIFWYTAFTAAMSQRGLPVNHANGLPKWRVAPSPHGAYWREGMQRGYQDVGAWTLLKNSALEQRRMAWLYAQFCVCKTVSLAKSLAGLTFIRDSDIRSAALTRLAPRLGGLVEFYRSPARVYWTPTGPNVPDYPRLAELWWQHVGEATAGRLKPQQAMDDLAGAMDGALGELARSQKGPCAPQLRAPLPEAQWRALPGAAQARLANEKPGGRTIAYERLLRIWQLGSDPK</sequence>
<gene>
    <name evidence="8" type="ORF">HNQ51_001609</name>
</gene>
<evidence type="ECO:0000256" key="4">
    <source>
        <dbReference type="ARBA" id="ARBA00022729"/>
    </source>
</evidence>
<evidence type="ECO:0000313" key="8">
    <source>
        <dbReference type="EMBL" id="MBB5204295.1"/>
    </source>
</evidence>
<dbReference type="Gene3D" id="3.40.190.10">
    <property type="entry name" value="Periplasmic binding protein-like II"/>
    <property type="match status" value="2"/>
</dbReference>
<reference evidence="8 9" key="1">
    <citation type="submission" date="2020-08" db="EMBL/GenBank/DDBJ databases">
        <title>Genomic Encyclopedia of Type Strains, Phase IV (KMG-IV): sequencing the most valuable type-strain genomes for metagenomic binning, comparative biology and taxonomic classification.</title>
        <authorList>
            <person name="Goeker M."/>
        </authorList>
    </citation>
    <scope>NUCLEOTIDE SEQUENCE [LARGE SCALE GENOMIC DNA]</scope>
    <source>
        <strain evidence="8 9">DSM 23958</strain>
    </source>
</reference>
<dbReference type="InterPro" id="IPR006059">
    <property type="entry name" value="SBP"/>
</dbReference>
<evidence type="ECO:0000256" key="3">
    <source>
        <dbReference type="ARBA" id="ARBA00022475"/>
    </source>
</evidence>
<evidence type="ECO:0000256" key="1">
    <source>
        <dbReference type="ARBA" id="ARBA00004418"/>
    </source>
</evidence>
<evidence type="ECO:0000256" key="2">
    <source>
        <dbReference type="ARBA" id="ARBA00008520"/>
    </source>
</evidence>
<keyword evidence="9" id="KW-1185">Reference proteome</keyword>
<evidence type="ECO:0000256" key="7">
    <source>
        <dbReference type="ARBA" id="ARBA00023288"/>
    </source>
</evidence>
<evidence type="ECO:0000313" key="9">
    <source>
        <dbReference type="Proteomes" id="UP000554837"/>
    </source>
</evidence>
<organism evidence="8 9">
    <name type="scientific">Inhella inkyongensis</name>
    <dbReference type="NCBI Taxonomy" id="392593"/>
    <lineage>
        <taxon>Bacteria</taxon>
        <taxon>Pseudomonadati</taxon>
        <taxon>Pseudomonadota</taxon>
        <taxon>Betaproteobacteria</taxon>
        <taxon>Burkholderiales</taxon>
        <taxon>Sphaerotilaceae</taxon>
        <taxon>Inhella</taxon>
    </lineage>
</organism>
<keyword evidence="4" id="KW-0732">Signal</keyword>
<evidence type="ECO:0000256" key="5">
    <source>
        <dbReference type="ARBA" id="ARBA00023136"/>
    </source>
</evidence>
<keyword evidence="7" id="KW-0449">Lipoprotein</keyword>
<proteinExistence type="inferred from homology"/>
<keyword evidence="6" id="KW-0564">Palmitate</keyword>
<keyword evidence="3" id="KW-1003">Cell membrane</keyword>
<dbReference type="SUPFAM" id="SSF53850">
    <property type="entry name" value="Periplasmic binding protein-like II"/>
    <property type="match status" value="1"/>
</dbReference>
<comment type="caution">
    <text evidence="8">The sequence shown here is derived from an EMBL/GenBank/DDBJ whole genome shotgun (WGS) entry which is preliminary data.</text>
</comment>
<name>A0A840S1W7_9BURK</name>
<dbReference type="PANTHER" id="PTHR43649:SF33">
    <property type="entry name" value="POLYGALACTURONAN_RHAMNOGALACTURONAN-BINDING PROTEIN YTCQ"/>
    <property type="match status" value="1"/>
</dbReference>
<dbReference type="PANTHER" id="PTHR43649">
    <property type="entry name" value="ARABINOSE-BINDING PROTEIN-RELATED"/>
    <property type="match status" value="1"/>
</dbReference>
<dbReference type="PIRSF" id="PIRSF035859">
    <property type="entry name" value="ABC_tp_sb"/>
    <property type="match status" value="1"/>
</dbReference>
<dbReference type="GO" id="GO:0042597">
    <property type="term" value="C:periplasmic space"/>
    <property type="evidence" value="ECO:0007669"/>
    <property type="project" value="UniProtKB-SubCell"/>
</dbReference>
<dbReference type="Proteomes" id="UP000554837">
    <property type="component" value="Unassembled WGS sequence"/>
</dbReference>
<evidence type="ECO:0000256" key="6">
    <source>
        <dbReference type="ARBA" id="ARBA00023139"/>
    </source>
</evidence>
<accession>A0A840S1W7</accession>
<dbReference type="InterPro" id="IPR014597">
    <property type="entry name" value="ABC_tp_sb"/>
</dbReference>
<comment type="similarity">
    <text evidence="2">Belongs to the bacterial solute-binding protein 1 family.</text>
</comment>
<dbReference type="Pfam" id="PF01547">
    <property type="entry name" value="SBP_bac_1"/>
    <property type="match status" value="1"/>
</dbReference>
<dbReference type="AlphaFoldDB" id="A0A840S1W7"/>
<dbReference type="InterPro" id="IPR050490">
    <property type="entry name" value="Bact_solute-bd_prot1"/>
</dbReference>
<dbReference type="EMBL" id="JACHHO010000002">
    <property type="protein sequence ID" value="MBB5204295.1"/>
    <property type="molecule type" value="Genomic_DNA"/>
</dbReference>
<comment type="subcellular location">
    <subcellularLocation>
        <location evidence="1">Periplasm</location>
    </subcellularLocation>
</comment>
<dbReference type="GO" id="GO:0022857">
    <property type="term" value="F:transmembrane transporter activity"/>
    <property type="evidence" value="ECO:0007669"/>
    <property type="project" value="InterPro"/>
</dbReference>
<protein>
    <submittedName>
        <fullName evidence="8">Glycerol transport system substrate-binding protein</fullName>
    </submittedName>
</protein>